<dbReference type="InterPro" id="IPR038718">
    <property type="entry name" value="SNF2-like_sf"/>
</dbReference>
<feature type="compositionally biased region" description="Basic and acidic residues" evidence="4">
    <location>
        <begin position="435"/>
        <end position="454"/>
    </location>
</feature>
<evidence type="ECO:0000256" key="1">
    <source>
        <dbReference type="ARBA" id="ARBA00022723"/>
    </source>
</evidence>
<dbReference type="InParanoid" id="A0A024GBW6"/>
<dbReference type="GO" id="GO:0008270">
    <property type="term" value="F:zinc ion binding"/>
    <property type="evidence" value="ECO:0007669"/>
    <property type="project" value="UniProtKB-KW"/>
</dbReference>
<accession>A0A024GBW6</accession>
<name>A0A024GBW6_9STRA</name>
<dbReference type="SUPFAM" id="SSF52540">
    <property type="entry name" value="P-loop containing nucleoside triphosphate hydrolases"/>
    <property type="match status" value="1"/>
</dbReference>
<dbReference type="PROSITE" id="PS51058">
    <property type="entry name" value="ZF_CXXC"/>
    <property type="match status" value="2"/>
</dbReference>
<dbReference type="STRING" id="65357.A0A024GBW6"/>
<dbReference type="Gene3D" id="3.40.50.10810">
    <property type="entry name" value="Tandem AAA-ATPase domain"/>
    <property type="match status" value="1"/>
</dbReference>
<gene>
    <name evidence="6" type="ORF">BN9_048040</name>
</gene>
<reference evidence="6 7" key="1">
    <citation type="submission" date="2012-05" db="EMBL/GenBank/DDBJ databases">
        <title>Recombination and specialization in a pathogen metapopulation.</title>
        <authorList>
            <person name="Gardiner A."/>
            <person name="Kemen E."/>
            <person name="Schultz-Larsen T."/>
            <person name="MacLean D."/>
            <person name="Van Oosterhout C."/>
            <person name="Jones J.D.G."/>
        </authorList>
    </citation>
    <scope>NUCLEOTIDE SEQUENCE [LARGE SCALE GENOMIC DNA]</scope>
    <source>
        <strain evidence="6 7">Ac Nc2</strain>
    </source>
</reference>
<dbReference type="Pfam" id="PF02008">
    <property type="entry name" value="zf-CXXC"/>
    <property type="match status" value="2"/>
</dbReference>
<dbReference type="Gene3D" id="3.40.50.300">
    <property type="entry name" value="P-loop containing nucleotide triphosphate hydrolases"/>
    <property type="match status" value="1"/>
</dbReference>
<comment type="caution">
    <text evidence="6">The sequence shown here is derived from an EMBL/GenBank/DDBJ whole genome shotgun (WGS) entry which is preliminary data.</text>
</comment>
<feature type="domain" description="CXXC-type" evidence="5">
    <location>
        <begin position="926"/>
        <end position="974"/>
    </location>
</feature>
<protein>
    <recommendedName>
        <fullName evidence="5">CXXC-type domain-containing protein</fullName>
    </recommendedName>
</protein>
<dbReference type="EMBL" id="CAIX01000060">
    <property type="protein sequence ID" value="CCI44020.1"/>
    <property type="molecule type" value="Genomic_DNA"/>
</dbReference>
<proteinExistence type="predicted"/>
<dbReference type="PROSITE" id="PS00028">
    <property type="entry name" value="ZINC_FINGER_C2H2_1"/>
    <property type="match status" value="1"/>
</dbReference>
<evidence type="ECO:0000313" key="6">
    <source>
        <dbReference type="EMBL" id="CCI44020.1"/>
    </source>
</evidence>
<dbReference type="SUPFAM" id="SSF49879">
    <property type="entry name" value="SMAD/FHA domain"/>
    <property type="match status" value="1"/>
</dbReference>
<keyword evidence="1" id="KW-0479">Metal-binding</keyword>
<dbReference type="GO" id="GO:0003677">
    <property type="term" value="F:DNA binding"/>
    <property type="evidence" value="ECO:0007669"/>
    <property type="project" value="InterPro"/>
</dbReference>
<dbReference type="InterPro" id="IPR013087">
    <property type="entry name" value="Znf_C2H2_type"/>
</dbReference>
<dbReference type="InterPro" id="IPR002857">
    <property type="entry name" value="Znf_CXXC"/>
</dbReference>
<keyword evidence="2" id="KW-0863">Zinc-finger</keyword>
<evidence type="ECO:0000256" key="4">
    <source>
        <dbReference type="SAM" id="MobiDB-lite"/>
    </source>
</evidence>
<dbReference type="Proteomes" id="UP000053237">
    <property type="component" value="Unassembled WGS sequence"/>
</dbReference>
<keyword evidence="3" id="KW-0862">Zinc</keyword>
<evidence type="ECO:0000256" key="3">
    <source>
        <dbReference type="ARBA" id="ARBA00022833"/>
    </source>
</evidence>
<evidence type="ECO:0000259" key="5">
    <source>
        <dbReference type="PROSITE" id="PS51058"/>
    </source>
</evidence>
<dbReference type="GO" id="GO:0005524">
    <property type="term" value="F:ATP binding"/>
    <property type="evidence" value="ECO:0007669"/>
    <property type="project" value="InterPro"/>
</dbReference>
<dbReference type="InterPro" id="IPR008984">
    <property type="entry name" value="SMAD_FHA_dom_sf"/>
</dbReference>
<dbReference type="InterPro" id="IPR027417">
    <property type="entry name" value="P-loop_NTPase"/>
</dbReference>
<evidence type="ECO:0000313" key="7">
    <source>
        <dbReference type="Proteomes" id="UP000053237"/>
    </source>
</evidence>
<organism evidence="6 7">
    <name type="scientific">Albugo candida</name>
    <dbReference type="NCBI Taxonomy" id="65357"/>
    <lineage>
        <taxon>Eukaryota</taxon>
        <taxon>Sar</taxon>
        <taxon>Stramenopiles</taxon>
        <taxon>Oomycota</taxon>
        <taxon>Peronosporomycetes</taxon>
        <taxon>Albuginales</taxon>
        <taxon>Albuginaceae</taxon>
        <taxon>Albugo</taxon>
    </lineage>
</organism>
<dbReference type="OrthoDB" id="65313at2759"/>
<dbReference type="InterPro" id="IPR000330">
    <property type="entry name" value="SNF2_N"/>
</dbReference>
<evidence type="ECO:0000256" key="2">
    <source>
        <dbReference type="ARBA" id="ARBA00022771"/>
    </source>
</evidence>
<keyword evidence="7" id="KW-1185">Reference proteome</keyword>
<sequence>MTDSSLLDLPTCARFGNVSAPLNRKDDLLHPGQIVERISTSSSSGCNDFGLENDSSSHFFIEKLRIAIELKQISKVNAKISTKGIPFGNVYDAVPADANFDTVFPPRKHAEGSKGSEEDVYKPPIASQKREQQLFDAIELQLSLGKKNAIGQNAKDGATVDLETLHVSARAPTQPHVLRICPKNSNWRQDLKEAHVALLRNGQKTVIQPNDADWKQKSQEYWVKEVAHQARKNSIVKAKNYNMKLATLKTLALSCAKIDARKREEVVLKSMDQHKLSIVQQTRNSVEGKATKEQEIEHDKAGEPDQLLTTLGLLTPSASSLNAFLLCELQLFVQNVLPEADPNQTLPALNIAPVVFEAAKVTSRVVVREHRRALCDFQAETERVRSKSVWEYRDKSLPSPSHVDVQTEKTMNPFCNNSLTDVQSESWSRLVPSRCPDRHTDTEAPSDRSIDGQKSHSLYSKGLNCISVAGDGTRASDSKKILEHLLSLRKKSYSPFLVITNANDLMSWDSLLQAQAKDICYHSYFGSIENQKLIRKTLTDQHFRANDAKAHFVLTTYDIVLESINQFHFDRWHIIVMDEAMRLTDDDHFHDKWCELLTLPCRQKILIADEKNAPDVRLMLQFVIPSLFCSREKLMAWNCAAFSRECVTLLVAELKKFTIGEDQLSFHKGVQEKTNLNGEKEAVTHSMLQNEITMKRNTISCEQILAQNIVACHHAPSSSDHRLNPNTINRHDVLPVHRPTITTLGFPATLPAANKGVKKLIGKHSTSGSTRKRISRCGKCAGCLSEDCMRCGHCKDMKKYGGPGLRKQSCKYRKCLNSKGGVAVGDPSANSSEKMGFKCKEEATLDCKDDQGESNDRGREEFLACSSQESDRDSDSMGRIGDSMSSLLNSDLELHDQERLMYSAEFNDDTCSDSYTVGTRMGAGGKMVRTRVMRCGKCIGCRAPDCLKCRHCLDMKKYGGPGLRKQSCKNRKCVAPKIVMLNPVREDEKSYPHLDVFRQDTLMTSHQLGQESAPESSISYGILQDLEDSETRNLTLIQECQVMISSKLTFSCSMCPACFSSEKQVHLHSAFEHQTDDRSLQMSFASRRWMQKACRMFLQPSFQFGLLSASMTSPKLKQEPKAFAKLQGIDSCCYLMQPFAILGRLSTQWQRLYQELGISVLNGLSGGLVSCHMGNHTDIAHGHALISWNPQSRYFVIKSLSPKASIFVNGQPHTFSSSPMRLCSRDSIRIGSSLVYFLLPITSQSKVRASRIPREQMKQYFYGRTRKRQLEEWKEEAISKETEMKTVSKRRDTRGFSL</sequence>
<feature type="region of interest" description="Disordered" evidence="4">
    <location>
        <begin position="431"/>
        <end position="455"/>
    </location>
</feature>
<dbReference type="Pfam" id="PF00176">
    <property type="entry name" value="SNF2-rel_dom"/>
    <property type="match status" value="1"/>
</dbReference>
<feature type="domain" description="CXXC-type" evidence="5">
    <location>
        <begin position="769"/>
        <end position="816"/>
    </location>
</feature>